<dbReference type="Gramene" id="PRQ51836">
    <property type="protein sequence ID" value="PRQ51836"/>
    <property type="gene ID" value="RchiOBHm_Chr2g0148901"/>
</dbReference>
<accession>A0A2P6RZH8</accession>
<reference evidence="1 2" key="1">
    <citation type="journal article" date="2018" name="Nat. Genet.">
        <title>The Rosa genome provides new insights in the design of modern roses.</title>
        <authorList>
            <person name="Bendahmane M."/>
        </authorList>
    </citation>
    <scope>NUCLEOTIDE SEQUENCE [LARGE SCALE GENOMIC DNA]</scope>
    <source>
        <strain evidence="2">cv. Old Blush</strain>
    </source>
</reference>
<name>A0A2P6RZH8_ROSCH</name>
<dbReference type="Proteomes" id="UP000238479">
    <property type="component" value="Chromosome 2"/>
</dbReference>
<comment type="caution">
    <text evidence="1">The sequence shown here is derived from an EMBL/GenBank/DDBJ whole genome shotgun (WGS) entry which is preliminary data.</text>
</comment>
<protein>
    <submittedName>
        <fullName evidence="1">Uncharacterized protein</fullName>
    </submittedName>
</protein>
<sequence length="50" mass="5500">MLAVVACTSLVILNILKLGWYCTLFILAQNEVTVLPSLLASTTVLPLFYE</sequence>
<evidence type="ECO:0000313" key="2">
    <source>
        <dbReference type="Proteomes" id="UP000238479"/>
    </source>
</evidence>
<organism evidence="1 2">
    <name type="scientific">Rosa chinensis</name>
    <name type="common">China rose</name>
    <dbReference type="NCBI Taxonomy" id="74649"/>
    <lineage>
        <taxon>Eukaryota</taxon>
        <taxon>Viridiplantae</taxon>
        <taxon>Streptophyta</taxon>
        <taxon>Embryophyta</taxon>
        <taxon>Tracheophyta</taxon>
        <taxon>Spermatophyta</taxon>
        <taxon>Magnoliopsida</taxon>
        <taxon>eudicotyledons</taxon>
        <taxon>Gunneridae</taxon>
        <taxon>Pentapetalae</taxon>
        <taxon>rosids</taxon>
        <taxon>fabids</taxon>
        <taxon>Rosales</taxon>
        <taxon>Rosaceae</taxon>
        <taxon>Rosoideae</taxon>
        <taxon>Rosoideae incertae sedis</taxon>
        <taxon>Rosa</taxon>
    </lineage>
</organism>
<proteinExistence type="predicted"/>
<dbReference type="AlphaFoldDB" id="A0A2P6RZH8"/>
<dbReference type="EMBL" id="PDCK01000040">
    <property type="protein sequence ID" value="PRQ51836.1"/>
    <property type="molecule type" value="Genomic_DNA"/>
</dbReference>
<evidence type="ECO:0000313" key="1">
    <source>
        <dbReference type="EMBL" id="PRQ51836.1"/>
    </source>
</evidence>
<gene>
    <name evidence="1" type="ORF">RchiOBHm_Chr2g0148901</name>
</gene>
<keyword evidence="2" id="KW-1185">Reference proteome</keyword>